<dbReference type="Gene3D" id="2.60.120.260">
    <property type="entry name" value="Galactose-binding domain-like"/>
    <property type="match status" value="1"/>
</dbReference>
<keyword evidence="4" id="KW-0732">Signal</keyword>
<comment type="caution">
    <text evidence="8">The sequence shown here is derived from an EMBL/GenBank/DDBJ whole genome shotgun (WGS) entry which is preliminary data.</text>
</comment>
<keyword evidence="9" id="KW-1185">Reference proteome</keyword>
<dbReference type="PANTHER" id="PTHR42732">
    <property type="entry name" value="BETA-GALACTOSIDASE"/>
    <property type="match status" value="1"/>
</dbReference>
<dbReference type="SUPFAM" id="SSF49785">
    <property type="entry name" value="Galactose-binding domain-like"/>
    <property type="match status" value="1"/>
</dbReference>
<dbReference type="Gene3D" id="3.20.20.80">
    <property type="entry name" value="Glycosidases"/>
    <property type="match status" value="1"/>
</dbReference>
<feature type="chain" id="PRO_5042923679" evidence="4">
    <location>
        <begin position="27"/>
        <end position="632"/>
    </location>
</feature>
<evidence type="ECO:0000256" key="1">
    <source>
        <dbReference type="ARBA" id="ARBA00007401"/>
    </source>
</evidence>
<dbReference type="InterPro" id="IPR006103">
    <property type="entry name" value="Glyco_hydro_2_cat"/>
</dbReference>
<comment type="similarity">
    <text evidence="1">Belongs to the glycosyl hydrolase 2 family.</text>
</comment>
<dbReference type="PANTHER" id="PTHR42732:SF2">
    <property type="entry name" value="BETA-MANNOSIDASE"/>
    <property type="match status" value="1"/>
</dbReference>
<dbReference type="Pfam" id="PF00703">
    <property type="entry name" value="Glyco_hydro_2"/>
    <property type="match status" value="1"/>
</dbReference>
<dbReference type="InterPro" id="IPR006102">
    <property type="entry name" value="Ig-like_GH2"/>
</dbReference>
<gene>
    <name evidence="8" type="ORF">N658DRAFT_475103</name>
</gene>
<dbReference type="SUPFAM" id="SSF49303">
    <property type="entry name" value="beta-Galactosidase/glucuronidase domain"/>
    <property type="match status" value="1"/>
</dbReference>
<dbReference type="InterPro" id="IPR036156">
    <property type="entry name" value="Beta-gal/glucu_dom_sf"/>
</dbReference>
<dbReference type="Pfam" id="PF02836">
    <property type="entry name" value="Glyco_hydro_2_C"/>
    <property type="match status" value="1"/>
</dbReference>
<keyword evidence="2 8" id="KW-0378">Hydrolase</keyword>
<evidence type="ECO:0000259" key="7">
    <source>
        <dbReference type="Pfam" id="PF02837"/>
    </source>
</evidence>
<dbReference type="Proteomes" id="UP001305647">
    <property type="component" value="Unassembled WGS sequence"/>
</dbReference>
<name>A0AAN6T0D1_9PEZI</name>
<dbReference type="InterPro" id="IPR006104">
    <property type="entry name" value="Glyco_hydro_2_N"/>
</dbReference>
<feature type="domain" description="Glycosyl hydrolases family 2 sugar binding" evidence="7">
    <location>
        <begin position="112"/>
        <end position="193"/>
    </location>
</feature>
<dbReference type="GO" id="GO:0005975">
    <property type="term" value="P:carbohydrate metabolic process"/>
    <property type="evidence" value="ECO:0007669"/>
    <property type="project" value="InterPro"/>
</dbReference>
<sequence length="632" mass="70862">MINITQLAPFMQVLLCTLLLACGADAAAPYQLLKPPLDTPWTDQVGTNPWPQYPRPQLRRDVWKSLNGIWSFQEAQEGDVTDPPALPLGQEVLIPSCIESGISGIQKMGVTHMWFGTNFTVPAGWADDDRRVMLNFEAVDYETKVYVNGAEVGTNRGGYHRFSLDITPNIVRDGANQLHVFVFDPTDDQSIPQGKQTKRLSHIFYTPCTGIWQTVWLESVSQDFIKSLDVAADMNGIVTVVAHSWNNENSPVQISIASPQGDVVASQQHLSDQPFTINVPSPMLWSPDSPTLYNITVTMGSDEVRSYTGFRTISTGVVNGIQRPQLNGEFVFMFGPLDQGYWPDGIYTPPTLDAMVYDLELIKRLGMNMVRKHIKIEPDLFYEACDRMGLLVMQDMPSMRVFHHSRPTDGEQSEFERQLDIMVNEHKSYPSIVTWVIYNEGWGQITDYYPEFALTDRVRQLDPSRLINSVTGWHDHGAGDYHDNHHYAEPQCGTPWSSLPNTPYDSKRIGLQGEFGGIGHRPADENLWPVPEAVRTINETYELHNTAGLESYHYRAHVLLQLLRDQVDQYACSGAVYTQTTDVEGEVNGLVTYDRRVVRVDEEQWKSDIRGLYDAAGARAGDGGGGGGEGSR</sequence>
<evidence type="ECO:0000313" key="9">
    <source>
        <dbReference type="Proteomes" id="UP001305647"/>
    </source>
</evidence>
<dbReference type="InterPro" id="IPR013783">
    <property type="entry name" value="Ig-like_fold"/>
</dbReference>
<evidence type="ECO:0000259" key="5">
    <source>
        <dbReference type="Pfam" id="PF00703"/>
    </source>
</evidence>
<reference evidence="8" key="1">
    <citation type="journal article" date="2023" name="Mol. Phylogenet. Evol.">
        <title>Genome-scale phylogeny and comparative genomics of the fungal order Sordariales.</title>
        <authorList>
            <person name="Hensen N."/>
            <person name="Bonometti L."/>
            <person name="Westerberg I."/>
            <person name="Brannstrom I.O."/>
            <person name="Guillou S."/>
            <person name="Cros-Aarteil S."/>
            <person name="Calhoun S."/>
            <person name="Haridas S."/>
            <person name="Kuo A."/>
            <person name="Mondo S."/>
            <person name="Pangilinan J."/>
            <person name="Riley R."/>
            <person name="LaButti K."/>
            <person name="Andreopoulos B."/>
            <person name="Lipzen A."/>
            <person name="Chen C."/>
            <person name="Yan M."/>
            <person name="Daum C."/>
            <person name="Ng V."/>
            <person name="Clum A."/>
            <person name="Steindorff A."/>
            <person name="Ohm R.A."/>
            <person name="Martin F."/>
            <person name="Silar P."/>
            <person name="Natvig D.O."/>
            <person name="Lalanne C."/>
            <person name="Gautier V."/>
            <person name="Ament-Velasquez S.L."/>
            <person name="Kruys A."/>
            <person name="Hutchinson M.I."/>
            <person name="Powell A.J."/>
            <person name="Barry K."/>
            <person name="Miller A.N."/>
            <person name="Grigoriev I.V."/>
            <person name="Debuchy R."/>
            <person name="Gladieux P."/>
            <person name="Hiltunen Thoren M."/>
            <person name="Johannesson H."/>
        </authorList>
    </citation>
    <scope>NUCLEOTIDE SEQUENCE</scope>
    <source>
        <strain evidence="8">CBS 757.83</strain>
    </source>
</reference>
<dbReference type="Gene3D" id="2.60.40.10">
    <property type="entry name" value="Immunoglobulins"/>
    <property type="match status" value="1"/>
</dbReference>
<dbReference type="SUPFAM" id="SSF51445">
    <property type="entry name" value="(Trans)glycosidases"/>
    <property type="match status" value="1"/>
</dbReference>
<evidence type="ECO:0000256" key="3">
    <source>
        <dbReference type="ARBA" id="ARBA00023295"/>
    </source>
</evidence>
<dbReference type="GO" id="GO:0004553">
    <property type="term" value="F:hydrolase activity, hydrolyzing O-glycosyl compounds"/>
    <property type="evidence" value="ECO:0007669"/>
    <property type="project" value="InterPro"/>
</dbReference>
<keyword evidence="3" id="KW-0326">Glycosidase</keyword>
<feature type="domain" description="Glycoside hydrolase family 2 immunoglobulin-like beta-sandwich" evidence="5">
    <location>
        <begin position="233"/>
        <end position="311"/>
    </location>
</feature>
<feature type="signal peptide" evidence="4">
    <location>
        <begin position="1"/>
        <end position="26"/>
    </location>
</feature>
<protein>
    <submittedName>
        <fullName evidence="8">Glycoside hydrolase family 2 protein</fullName>
    </submittedName>
</protein>
<evidence type="ECO:0000256" key="4">
    <source>
        <dbReference type="SAM" id="SignalP"/>
    </source>
</evidence>
<dbReference type="InterPro" id="IPR051913">
    <property type="entry name" value="GH2_Domain-Containing"/>
</dbReference>
<evidence type="ECO:0000259" key="6">
    <source>
        <dbReference type="Pfam" id="PF02836"/>
    </source>
</evidence>
<reference evidence="8" key="2">
    <citation type="submission" date="2023-05" db="EMBL/GenBank/DDBJ databases">
        <authorList>
            <consortium name="Lawrence Berkeley National Laboratory"/>
            <person name="Steindorff A."/>
            <person name="Hensen N."/>
            <person name="Bonometti L."/>
            <person name="Westerberg I."/>
            <person name="Brannstrom I.O."/>
            <person name="Guillou S."/>
            <person name="Cros-Aarteil S."/>
            <person name="Calhoun S."/>
            <person name="Haridas S."/>
            <person name="Kuo A."/>
            <person name="Mondo S."/>
            <person name="Pangilinan J."/>
            <person name="Riley R."/>
            <person name="Labutti K."/>
            <person name="Andreopoulos B."/>
            <person name="Lipzen A."/>
            <person name="Chen C."/>
            <person name="Yanf M."/>
            <person name="Daum C."/>
            <person name="Ng V."/>
            <person name="Clum A."/>
            <person name="Ohm R."/>
            <person name="Martin F."/>
            <person name="Silar P."/>
            <person name="Natvig D."/>
            <person name="Lalanne C."/>
            <person name="Gautier V."/>
            <person name="Ament-Velasquez S.L."/>
            <person name="Kruys A."/>
            <person name="Hutchinson M.I."/>
            <person name="Powell A.J."/>
            <person name="Barry K."/>
            <person name="Miller A.N."/>
            <person name="Grigoriev I.V."/>
            <person name="Debuchy R."/>
            <person name="Gladieux P."/>
            <person name="Thoren M.H."/>
            <person name="Johannesson H."/>
        </authorList>
    </citation>
    <scope>NUCLEOTIDE SEQUENCE</scope>
    <source>
        <strain evidence="8">CBS 757.83</strain>
    </source>
</reference>
<proteinExistence type="inferred from homology"/>
<evidence type="ECO:0000313" key="8">
    <source>
        <dbReference type="EMBL" id="KAK4099404.1"/>
    </source>
</evidence>
<dbReference type="AlphaFoldDB" id="A0AAN6T0D1"/>
<evidence type="ECO:0000256" key="2">
    <source>
        <dbReference type="ARBA" id="ARBA00022801"/>
    </source>
</evidence>
<feature type="domain" description="Glycoside hydrolase family 2 catalytic" evidence="6">
    <location>
        <begin position="352"/>
        <end position="473"/>
    </location>
</feature>
<dbReference type="EMBL" id="MU863649">
    <property type="protein sequence ID" value="KAK4099404.1"/>
    <property type="molecule type" value="Genomic_DNA"/>
</dbReference>
<accession>A0AAN6T0D1</accession>
<dbReference type="InterPro" id="IPR017853">
    <property type="entry name" value="GH"/>
</dbReference>
<dbReference type="Pfam" id="PF02837">
    <property type="entry name" value="Glyco_hydro_2_N"/>
    <property type="match status" value="1"/>
</dbReference>
<organism evidence="8 9">
    <name type="scientific">Parathielavia hyrcaniae</name>
    <dbReference type="NCBI Taxonomy" id="113614"/>
    <lineage>
        <taxon>Eukaryota</taxon>
        <taxon>Fungi</taxon>
        <taxon>Dikarya</taxon>
        <taxon>Ascomycota</taxon>
        <taxon>Pezizomycotina</taxon>
        <taxon>Sordariomycetes</taxon>
        <taxon>Sordariomycetidae</taxon>
        <taxon>Sordariales</taxon>
        <taxon>Chaetomiaceae</taxon>
        <taxon>Parathielavia</taxon>
    </lineage>
</organism>
<dbReference type="InterPro" id="IPR008979">
    <property type="entry name" value="Galactose-bd-like_sf"/>
</dbReference>